<dbReference type="PANTHER" id="PTHR45825:SF11">
    <property type="entry name" value="ALPHA AMYLASE DOMAIN-CONTAINING PROTEIN"/>
    <property type="match status" value="1"/>
</dbReference>
<dbReference type="EC" id="2.4.1.21" evidence="6"/>
<dbReference type="EMBL" id="FOGU01000007">
    <property type="protein sequence ID" value="SES20705.1"/>
    <property type="molecule type" value="Genomic_DNA"/>
</dbReference>
<comment type="similarity">
    <text evidence="2 6">Belongs to the glycosyltransferase 1 family. Bacterial/plant glycogen synthase subfamily.</text>
</comment>
<dbReference type="NCBIfam" id="TIGR02095">
    <property type="entry name" value="glgA"/>
    <property type="match status" value="1"/>
</dbReference>
<feature type="binding site" evidence="6">
    <location>
        <position position="16"/>
    </location>
    <ligand>
        <name>ADP-alpha-D-glucose</name>
        <dbReference type="ChEBI" id="CHEBI:57498"/>
    </ligand>
</feature>
<name>A0A1H9VGA0_9RHOB</name>
<evidence type="ECO:0000256" key="2">
    <source>
        <dbReference type="ARBA" id="ARBA00010281"/>
    </source>
</evidence>
<comment type="pathway">
    <text evidence="6">Glycan biosynthesis; glycogen biosynthesis.</text>
</comment>
<dbReference type="CDD" id="cd03791">
    <property type="entry name" value="GT5_Glycogen_synthase_DULL1-like"/>
    <property type="match status" value="1"/>
</dbReference>
<sequence length="478" mass="51146">MIPVLSVASECAPLIKTGGLADVVGALPHALAAEGIETRVMLPGYPSVMTACAPGDPVMEEAGLFGGAACLRPATYRGLSLYILDAPHLFAREGSIYLDAEGEDWPDNPERFAALSWMGARLAAEGGEDGWVPRVLHCHDWQAGFAPLYLREMGAAERCASVMTVHNIAFHGFAPAERRHELRLPEEGWRPEGYEYWGRISALKAGLTSADRITTVSPTYAAELTTQEFGMGLEGVISERSSDLAGILNGIDLDAWNPATDPAILTYKTHRGKARNRAALRAELGLYDSGGPLAVVVSRLTHQKGLDLLLEALPEFLEAGGQLGMLGSGDRRMEVAWQEIAAEHPNVAVRIGYDEALAHRLIAGGDAILVPSRFEPCGLTQLYGLRYGTVPVVAQTGGLADTVISANDAALRAGVATGLTFSPVTAPALGRALSRVTALFADHEVWGRIQRNAMRHPVGWDVSAAAYAALYHDLLRDK</sequence>
<keyword evidence="4 6" id="KW-0808">Transferase</keyword>
<dbReference type="InterPro" id="IPR013534">
    <property type="entry name" value="Starch_synth_cat_dom"/>
</dbReference>
<protein>
    <recommendedName>
        <fullName evidence="6">Glycogen synthase</fullName>
        <ecNumber evidence="6">2.4.1.21</ecNumber>
    </recommendedName>
    <alternativeName>
        <fullName evidence="6">Starch [bacterial glycogen] synthase</fullName>
    </alternativeName>
</protein>
<dbReference type="UniPathway" id="UPA00164"/>
<dbReference type="AlphaFoldDB" id="A0A1H9VGA0"/>
<dbReference type="HAMAP" id="MF_00484">
    <property type="entry name" value="Glycogen_synth"/>
    <property type="match status" value="1"/>
</dbReference>
<dbReference type="GO" id="GO:0009011">
    <property type="term" value="F:alpha-1,4-glucan glucosyltransferase (ADP-glucose donor) activity"/>
    <property type="evidence" value="ECO:0007669"/>
    <property type="project" value="UniProtKB-UniRule"/>
</dbReference>
<dbReference type="Proteomes" id="UP000198885">
    <property type="component" value="Unassembled WGS sequence"/>
</dbReference>
<keyword evidence="5 6" id="KW-0320">Glycogen biosynthesis</keyword>
<evidence type="ECO:0000256" key="3">
    <source>
        <dbReference type="ARBA" id="ARBA00022676"/>
    </source>
</evidence>
<evidence type="ECO:0000259" key="7">
    <source>
        <dbReference type="Pfam" id="PF08323"/>
    </source>
</evidence>
<dbReference type="GO" id="GO:0004373">
    <property type="term" value="F:alpha-1,4-glucan glucosyltransferase (UDP-glucose donor) activity"/>
    <property type="evidence" value="ECO:0007669"/>
    <property type="project" value="InterPro"/>
</dbReference>
<dbReference type="PANTHER" id="PTHR45825">
    <property type="entry name" value="GRANULE-BOUND STARCH SYNTHASE 1, CHLOROPLASTIC/AMYLOPLASTIC"/>
    <property type="match status" value="1"/>
</dbReference>
<feature type="domain" description="Starch synthase catalytic" evidence="7">
    <location>
        <begin position="4"/>
        <end position="238"/>
    </location>
</feature>
<gene>
    <name evidence="6" type="primary">glgA</name>
    <name evidence="8" type="ORF">SAMN04490244_10797</name>
</gene>
<dbReference type="InterPro" id="IPR011835">
    <property type="entry name" value="GS/SS"/>
</dbReference>
<proteinExistence type="inferred from homology"/>
<dbReference type="NCBIfam" id="NF001899">
    <property type="entry name" value="PRK00654.1-2"/>
    <property type="match status" value="1"/>
</dbReference>
<comment type="catalytic activity">
    <reaction evidence="1 6">
        <text>[(1-&gt;4)-alpha-D-glucosyl](n) + ADP-alpha-D-glucose = [(1-&gt;4)-alpha-D-glucosyl](n+1) + ADP + H(+)</text>
        <dbReference type="Rhea" id="RHEA:18189"/>
        <dbReference type="Rhea" id="RHEA-COMP:9584"/>
        <dbReference type="Rhea" id="RHEA-COMP:9587"/>
        <dbReference type="ChEBI" id="CHEBI:15378"/>
        <dbReference type="ChEBI" id="CHEBI:15444"/>
        <dbReference type="ChEBI" id="CHEBI:57498"/>
        <dbReference type="ChEBI" id="CHEBI:456216"/>
        <dbReference type="EC" id="2.4.1.21"/>
    </reaction>
</comment>
<keyword evidence="9" id="KW-1185">Reference proteome</keyword>
<evidence type="ECO:0000313" key="8">
    <source>
        <dbReference type="EMBL" id="SES20705.1"/>
    </source>
</evidence>
<accession>A0A1H9VGA0</accession>
<dbReference type="Pfam" id="PF08323">
    <property type="entry name" value="Glyco_transf_5"/>
    <property type="match status" value="1"/>
</dbReference>
<dbReference type="GO" id="GO:0005978">
    <property type="term" value="P:glycogen biosynthetic process"/>
    <property type="evidence" value="ECO:0007669"/>
    <property type="project" value="UniProtKB-UniRule"/>
</dbReference>
<dbReference type="Pfam" id="PF13692">
    <property type="entry name" value="Glyco_trans_1_4"/>
    <property type="match status" value="1"/>
</dbReference>
<evidence type="ECO:0000256" key="1">
    <source>
        <dbReference type="ARBA" id="ARBA00001478"/>
    </source>
</evidence>
<evidence type="ECO:0000256" key="4">
    <source>
        <dbReference type="ARBA" id="ARBA00022679"/>
    </source>
</evidence>
<evidence type="ECO:0000313" key="9">
    <source>
        <dbReference type="Proteomes" id="UP000198885"/>
    </source>
</evidence>
<organism evidence="8 9">
    <name type="scientific">Tranquillimonas rosea</name>
    <dbReference type="NCBI Taxonomy" id="641238"/>
    <lineage>
        <taxon>Bacteria</taxon>
        <taxon>Pseudomonadati</taxon>
        <taxon>Pseudomonadota</taxon>
        <taxon>Alphaproteobacteria</taxon>
        <taxon>Rhodobacterales</taxon>
        <taxon>Roseobacteraceae</taxon>
        <taxon>Tranquillimonas</taxon>
    </lineage>
</organism>
<dbReference type="RefSeq" id="WP_092694300.1">
    <property type="nucleotide sequence ID" value="NZ_FOGU01000007.1"/>
</dbReference>
<dbReference type="SUPFAM" id="SSF53756">
    <property type="entry name" value="UDP-Glycosyltransferase/glycogen phosphorylase"/>
    <property type="match status" value="1"/>
</dbReference>
<evidence type="ECO:0000256" key="5">
    <source>
        <dbReference type="ARBA" id="ARBA00023056"/>
    </source>
</evidence>
<dbReference type="STRING" id="641238.SAMN04490244_10797"/>
<dbReference type="Gene3D" id="3.40.50.2000">
    <property type="entry name" value="Glycogen Phosphorylase B"/>
    <property type="match status" value="2"/>
</dbReference>
<reference evidence="8 9" key="1">
    <citation type="submission" date="2016-10" db="EMBL/GenBank/DDBJ databases">
        <authorList>
            <person name="de Groot N.N."/>
        </authorList>
    </citation>
    <scope>NUCLEOTIDE SEQUENCE [LARGE SCALE GENOMIC DNA]</scope>
    <source>
        <strain evidence="8 9">DSM 23042</strain>
    </source>
</reference>
<keyword evidence="3 6" id="KW-0328">Glycosyltransferase</keyword>
<dbReference type="GO" id="GO:0005829">
    <property type="term" value="C:cytosol"/>
    <property type="evidence" value="ECO:0007669"/>
    <property type="project" value="TreeGrafter"/>
</dbReference>
<dbReference type="OrthoDB" id="9808590at2"/>
<comment type="function">
    <text evidence="6">Synthesizes alpha-1,4-glucan chains using ADP-glucose.</text>
</comment>
<evidence type="ECO:0000256" key="6">
    <source>
        <dbReference type="HAMAP-Rule" id="MF_00484"/>
    </source>
</evidence>